<dbReference type="SMART" id="SM00448">
    <property type="entry name" value="REC"/>
    <property type="match status" value="1"/>
</dbReference>
<dbReference type="RefSeq" id="WP_233726059.1">
    <property type="nucleotide sequence ID" value="NZ_JAJVCN010000001.1"/>
</dbReference>
<dbReference type="SMART" id="SM00862">
    <property type="entry name" value="Trans_reg_C"/>
    <property type="match status" value="1"/>
</dbReference>
<keyword evidence="7" id="KW-1185">Reference proteome</keyword>
<protein>
    <submittedName>
        <fullName evidence="6">Response regulator</fullName>
    </submittedName>
</protein>
<dbReference type="InterPro" id="IPR001867">
    <property type="entry name" value="OmpR/PhoB-type_DNA-bd"/>
</dbReference>
<dbReference type="InterPro" id="IPR011006">
    <property type="entry name" value="CheY-like_superfamily"/>
</dbReference>
<evidence type="ECO:0000259" key="4">
    <source>
        <dbReference type="PROSITE" id="PS50110"/>
    </source>
</evidence>
<dbReference type="InterPro" id="IPR039420">
    <property type="entry name" value="WalR-like"/>
</dbReference>
<feature type="DNA-binding region" description="OmpR/PhoB-type" evidence="3">
    <location>
        <begin position="127"/>
        <end position="226"/>
    </location>
</feature>
<dbReference type="PANTHER" id="PTHR48111:SF50">
    <property type="entry name" value="KDP OPERON TRANSCRIPTIONAL REGULATORY PROTEIN KDPE"/>
    <property type="match status" value="1"/>
</dbReference>
<dbReference type="Proteomes" id="UP001521150">
    <property type="component" value="Unassembled WGS sequence"/>
</dbReference>
<dbReference type="SUPFAM" id="SSF52172">
    <property type="entry name" value="CheY-like"/>
    <property type="match status" value="1"/>
</dbReference>
<comment type="caution">
    <text evidence="6">The sequence shown here is derived from an EMBL/GenBank/DDBJ whole genome shotgun (WGS) entry which is preliminary data.</text>
</comment>
<keyword evidence="1 3" id="KW-0238">DNA-binding</keyword>
<proteinExistence type="predicted"/>
<evidence type="ECO:0000313" key="6">
    <source>
        <dbReference type="EMBL" id="MCE7004562.1"/>
    </source>
</evidence>
<evidence type="ECO:0000256" key="2">
    <source>
        <dbReference type="PROSITE-ProRule" id="PRU00169"/>
    </source>
</evidence>
<evidence type="ECO:0000313" key="7">
    <source>
        <dbReference type="Proteomes" id="UP001521150"/>
    </source>
</evidence>
<name>A0ABS8ZAM3_9PSEU</name>
<dbReference type="EMBL" id="JAJVCN010000001">
    <property type="protein sequence ID" value="MCE7004562.1"/>
    <property type="molecule type" value="Genomic_DNA"/>
</dbReference>
<feature type="domain" description="Response regulatory" evidence="4">
    <location>
        <begin position="3"/>
        <end position="116"/>
    </location>
</feature>
<dbReference type="PROSITE" id="PS51755">
    <property type="entry name" value="OMPR_PHOB"/>
    <property type="match status" value="1"/>
</dbReference>
<keyword evidence="2" id="KW-0597">Phosphoprotein</keyword>
<dbReference type="Gene3D" id="6.10.250.690">
    <property type="match status" value="1"/>
</dbReference>
<organism evidence="6 7">
    <name type="scientific">Kibdelosporangium philippinense</name>
    <dbReference type="NCBI Taxonomy" id="211113"/>
    <lineage>
        <taxon>Bacteria</taxon>
        <taxon>Bacillati</taxon>
        <taxon>Actinomycetota</taxon>
        <taxon>Actinomycetes</taxon>
        <taxon>Pseudonocardiales</taxon>
        <taxon>Pseudonocardiaceae</taxon>
        <taxon>Kibdelosporangium</taxon>
    </lineage>
</organism>
<sequence length="226" mass="25015">MATILVAEDDPQIARALQINLSARGYRVIVAHDGETALHAAAKLTPDAVLLDLGLPGIDGCAVIEGLRTWTWVPIIVLSASLDPHSMVNVLDLGADDYVTKPFGMDELLARVRAVVRRSTVTAVVEDPVIDTGSFTVDLSAKKVWRDGASVHLTPTEWAVLEELLRNQGRLVTHRQLLERVWGPEYVGQAHYLRVYVSQLRQKLERNPSQPRHLITEPGMGHRFVP</sequence>
<gene>
    <name evidence="6" type="ORF">LWC34_17260</name>
</gene>
<dbReference type="Gene3D" id="1.10.10.10">
    <property type="entry name" value="Winged helix-like DNA-binding domain superfamily/Winged helix DNA-binding domain"/>
    <property type="match status" value="1"/>
</dbReference>
<dbReference type="Gene3D" id="3.40.50.2300">
    <property type="match status" value="1"/>
</dbReference>
<dbReference type="PROSITE" id="PS50110">
    <property type="entry name" value="RESPONSE_REGULATORY"/>
    <property type="match status" value="1"/>
</dbReference>
<dbReference type="Pfam" id="PF00072">
    <property type="entry name" value="Response_reg"/>
    <property type="match status" value="1"/>
</dbReference>
<dbReference type="PANTHER" id="PTHR48111">
    <property type="entry name" value="REGULATOR OF RPOS"/>
    <property type="match status" value="1"/>
</dbReference>
<dbReference type="InterPro" id="IPR036388">
    <property type="entry name" value="WH-like_DNA-bd_sf"/>
</dbReference>
<feature type="modified residue" description="4-aspartylphosphate" evidence="2">
    <location>
        <position position="52"/>
    </location>
</feature>
<evidence type="ECO:0000256" key="1">
    <source>
        <dbReference type="ARBA" id="ARBA00023125"/>
    </source>
</evidence>
<evidence type="ECO:0000256" key="3">
    <source>
        <dbReference type="PROSITE-ProRule" id="PRU01091"/>
    </source>
</evidence>
<dbReference type="InterPro" id="IPR001789">
    <property type="entry name" value="Sig_transdc_resp-reg_receiver"/>
</dbReference>
<accession>A0ABS8ZAM3</accession>
<reference evidence="6 7" key="1">
    <citation type="submission" date="2021-12" db="EMBL/GenBank/DDBJ databases">
        <title>Genome sequence of Kibdelosporangium philippinense ATCC 49844.</title>
        <authorList>
            <person name="Fedorov E.A."/>
            <person name="Omeragic M."/>
            <person name="Shalygina K.F."/>
            <person name="Maclea K.S."/>
        </authorList>
    </citation>
    <scope>NUCLEOTIDE SEQUENCE [LARGE SCALE GENOMIC DNA]</scope>
    <source>
        <strain evidence="6 7">ATCC 49844</strain>
    </source>
</reference>
<feature type="domain" description="OmpR/PhoB-type" evidence="5">
    <location>
        <begin position="127"/>
        <end position="226"/>
    </location>
</feature>
<dbReference type="CDD" id="cd00383">
    <property type="entry name" value="trans_reg_C"/>
    <property type="match status" value="1"/>
</dbReference>
<dbReference type="Pfam" id="PF00486">
    <property type="entry name" value="Trans_reg_C"/>
    <property type="match status" value="1"/>
</dbReference>
<evidence type="ECO:0000259" key="5">
    <source>
        <dbReference type="PROSITE" id="PS51755"/>
    </source>
</evidence>